<proteinExistence type="predicted"/>
<accession>A0A445MQJ8</accession>
<organism evidence="1">
    <name type="scientific">uncultured Desulfobacterium sp</name>
    <dbReference type="NCBI Taxonomy" id="201089"/>
    <lineage>
        <taxon>Bacteria</taxon>
        <taxon>Pseudomonadati</taxon>
        <taxon>Thermodesulfobacteriota</taxon>
        <taxon>Desulfobacteria</taxon>
        <taxon>Desulfobacterales</taxon>
        <taxon>Desulfobacteriaceae</taxon>
        <taxon>Desulfobacterium</taxon>
        <taxon>environmental samples</taxon>
    </lineage>
</organism>
<dbReference type="AlphaFoldDB" id="A0A445MQJ8"/>
<reference evidence="1" key="1">
    <citation type="submission" date="2018-01" db="EMBL/GenBank/DDBJ databases">
        <authorList>
            <person name="Regsiter A."/>
            <person name="William W."/>
        </authorList>
    </citation>
    <scope>NUCLEOTIDE SEQUENCE</scope>
    <source>
        <strain evidence="1">TRIP AH-1</strain>
    </source>
</reference>
<name>A0A445MQJ8_9BACT</name>
<sequence length="61" mass="7341">MNIDISKDEQKFMGDILTKELEDVRVEFRRTKNHDYKLILKREEDMLRDLLDRFTPAGAEN</sequence>
<gene>
    <name evidence="1" type="ORF">PITCH_A1010003</name>
</gene>
<evidence type="ECO:0000313" key="1">
    <source>
        <dbReference type="EMBL" id="SPD71733.1"/>
    </source>
</evidence>
<dbReference type="EMBL" id="OJIN01000004">
    <property type="protein sequence ID" value="SPD71733.1"/>
    <property type="molecule type" value="Genomic_DNA"/>
</dbReference>
<protein>
    <submittedName>
        <fullName evidence="1">Uncharacterized protein</fullName>
    </submittedName>
</protein>